<dbReference type="RefSeq" id="WP_238277442.1">
    <property type="nucleotide sequence ID" value="NZ_BPQL01000022.1"/>
</dbReference>
<reference evidence="2 3" key="1">
    <citation type="submission" date="2024-06" db="EMBL/GenBank/DDBJ databases">
        <title>Genomic Encyclopedia of Type Strains, Phase IV (KMG-IV): sequencing the most valuable type-strain genomes for metagenomic binning, comparative biology and taxonomic classification.</title>
        <authorList>
            <person name="Goeker M."/>
        </authorList>
    </citation>
    <scope>NUCLEOTIDE SEQUENCE [LARGE SCALE GENOMIC DNA]</scope>
    <source>
        <strain evidence="2 3">DSM 21331</strain>
    </source>
</reference>
<protein>
    <submittedName>
        <fullName evidence="2">Flp pilus assembly protein TadG</fullName>
    </submittedName>
</protein>
<comment type="caution">
    <text evidence="2">The sequence shown here is derived from an EMBL/GenBank/DDBJ whole genome shotgun (WGS) entry which is preliminary data.</text>
</comment>
<organism evidence="2 3">
    <name type="scientific">Methylobacterium goesingense</name>
    <dbReference type="NCBI Taxonomy" id="243690"/>
    <lineage>
        <taxon>Bacteria</taxon>
        <taxon>Pseudomonadati</taxon>
        <taxon>Pseudomonadota</taxon>
        <taxon>Alphaproteobacteria</taxon>
        <taxon>Hyphomicrobiales</taxon>
        <taxon>Methylobacteriaceae</taxon>
        <taxon>Methylobacterium</taxon>
    </lineage>
</organism>
<accession>A0ABV2KYV7</accession>
<keyword evidence="3" id="KW-1185">Reference proteome</keyword>
<dbReference type="EMBL" id="JBEPMM010000001">
    <property type="protein sequence ID" value="MET3690739.1"/>
    <property type="molecule type" value="Genomic_DNA"/>
</dbReference>
<evidence type="ECO:0000313" key="3">
    <source>
        <dbReference type="Proteomes" id="UP001549145"/>
    </source>
</evidence>
<evidence type="ECO:0000313" key="2">
    <source>
        <dbReference type="EMBL" id="MET3690739.1"/>
    </source>
</evidence>
<keyword evidence="1" id="KW-1133">Transmembrane helix</keyword>
<feature type="transmembrane region" description="Helical" evidence="1">
    <location>
        <begin position="21"/>
        <end position="40"/>
    </location>
</feature>
<keyword evidence="1" id="KW-0812">Transmembrane</keyword>
<dbReference type="Proteomes" id="UP001549145">
    <property type="component" value="Unassembled WGS sequence"/>
</dbReference>
<keyword evidence="1" id="KW-0472">Membrane</keyword>
<evidence type="ECO:0000256" key="1">
    <source>
        <dbReference type="SAM" id="Phobius"/>
    </source>
</evidence>
<gene>
    <name evidence="2" type="ORF">ABID43_000258</name>
</gene>
<name>A0ABV2KYV7_9HYPH</name>
<proteinExistence type="predicted"/>
<sequence>MGHFERFRQGERFRRDQGGGVLLLFALSMPILMGLSAAALEYAGLVKRRAELQRAADAASIAGVNQFKLANADDAAAINVARSMVLAQARSAGGGVPQVTATVLGNHSAVQVAVSETVPLSFGKLINMASVDIAVRSTAKLTGTTRLCLLALDPLAPGAFHLESAARITASDCSLYSNSVSTAGIQGENAAVAKALSTCSAGGFSGPSANFLPPPATNCPPLRDPLIDKQGPPPGSCIDLGILFDPKKLIGLADNLLYGANVVSGPATLNPGTYCGGLHITKGAQVTLRPGIYIIKDGPLVVDKNASLTGTGTGFYFTGVRGGLLFDEKSTISLTAPRDGIMAGLLLFEDRYAPPGLLSLLPLDGKGKAKAAPNGVAARREYRIISDNARILLGTIYLPVGRLIIDSKRPVADESAYTVIIARMINLYDGPNLMLNARYGSTDIPVPNGVGPSSADTQLTQ</sequence>